<gene>
    <name evidence="3" type="ORF">FRZ44_06950</name>
</gene>
<dbReference type="SUPFAM" id="SSF63411">
    <property type="entry name" value="LuxS/MPP-like metallohydrolase"/>
    <property type="match status" value="2"/>
</dbReference>
<evidence type="ECO:0000259" key="2">
    <source>
        <dbReference type="Pfam" id="PF05193"/>
    </source>
</evidence>
<feature type="domain" description="Peptidase M16 C-terminal" evidence="2">
    <location>
        <begin position="191"/>
        <end position="364"/>
    </location>
</feature>
<accession>A0A5J6MDI1</accession>
<sequence>MAVLLLPLLTAAFLAWTAPGASAAVTIERVVSPGGIVAWLVEDHSVPLIATHVAFRGGTASDPAEKNGLATLVSGLLDEGAGDLDSQSYQRKLSDLSIDLKFDAGLDEFRGSMRTLTQNRDQAFDLLRMALAQPRFDAEPIERVKGQILTIIASEADDPDQIAERAWWQTVFPDHGYGRDPMGSPDTLARIDQDDLKGFTQGHFARDRMLIGVVGDISPAELAPLLDRTFGGLPATGTAASAPKTTLSGAGKTIVIEKPVPQSVILLGGPGIDRSDPDYYAAAILIDVLGGGFGSRLTREVREDRGLAYSISADLASYDDASLVLAQTATQNERAKDSIAVIRQVWGELGKDGPTQAELDDARSYILGSYALHFTNSLAIASSLVSLQLDHLPIDYPQQRTALFNKVTLDDMKRVAKRLLDPAVLTWVVVGQPAGLSDTP</sequence>
<evidence type="ECO:0000313" key="4">
    <source>
        <dbReference type="Proteomes" id="UP000326202"/>
    </source>
</evidence>
<dbReference type="InterPro" id="IPR007863">
    <property type="entry name" value="Peptidase_M16_C"/>
</dbReference>
<dbReference type="KEGG" id="htq:FRZ44_06950"/>
<dbReference type="RefSeq" id="WP_225308534.1">
    <property type="nucleotide sequence ID" value="NZ_CP042906.1"/>
</dbReference>
<name>A0A5J6MDI1_9PROT</name>
<dbReference type="InterPro" id="IPR050361">
    <property type="entry name" value="MPP/UQCRC_Complex"/>
</dbReference>
<feature type="chain" id="PRO_5023832859" evidence="1">
    <location>
        <begin position="24"/>
        <end position="440"/>
    </location>
</feature>
<protein>
    <submittedName>
        <fullName evidence="3">Peptidase M16</fullName>
    </submittedName>
</protein>
<dbReference type="AlphaFoldDB" id="A0A5J6MDI1"/>
<evidence type="ECO:0000313" key="3">
    <source>
        <dbReference type="EMBL" id="QEX15412.1"/>
    </source>
</evidence>
<feature type="signal peptide" evidence="1">
    <location>
        <begin position="1"/>
        <end position="23"/>
    </location>
</feature>
<keyword evidence="4" id="KW-1185">Reference proteome</keyword>
<proteinExistence type="predicted"/>
<dbReference type="EMBL" id="CP042906">
    <property type="protein sequence ID" value="QEX15412.1"/>
    <property type="molecule type" value="Genomic_DNA"/>
</dbReference>
<keyword evidence="1" id="KW-0732">Signal</keyword>
<dbReference type="Proteomes" id="UP000326202">
    <property type="component" value="Chromosome"/>
</dbReference>
<dbReference type="InterPro" id="IPR011249">
    <property type="entry name" value="Metalloenz_LuxS/M16"/>
</dbReference>
<dbReference type="Gene3D" id="3.30.830.10">
    <property type="entry name" value="Metalloenzyme, LuxS/M16 peptidase-like"/>
    <property type="match status" value="2"/>
</dbReference>
<dbReference type="PANTHER" id="PTHR11851">
    <property type="entry name" value="METALLOPROTEASE"/>
    <property type="match status" value="1"/>
</dbReference>
<dbReference type="PANTHER" id="PTHR11851:SF224">
    <property type="entry name" value="PROCESSING PROTEASE"/>
    <property type="match status" value="1"/>
</dbReference>
<dbReference type="Pfam" id="PF05193">
    <property type="entry name" value="Peptidase_M16_C"/>
    <property type="match status" value="1"/>
</dbReference>
<dbReference type="GO" id="GO:0046872">
    <property type="term" value="F:metal ion binding"/>
    <property type="evidence" value="ECO:0007669"/>
    <property type="project" value="InterPro"/>
</dbReference>
<evidence type="ECO:0000256" key="1">
    <source>
        <dbReference type="SAM" id="SignalP"/>
    </source>
</evidence>
<reference evidence="3 4" key="1">
    <citation type="submission" date="2019-08" db="EMBL/GenBank/DDBJ databases">
        <title>Hyperibacter terrae gen. nov., sp. nov. and Hyperibacter viscosus sp. nov., two new members in the family Rhodospirillaceae isolated from the rhizosphere of Hypericum perforatum.</title>
        <authorList>
            <person name="Noviana Z."/>
        </authorList>
    </citation>
    <scope>NUCLEOTIDE SEQUENCE [LARGE SCALE GENOMIC DNA]</scope>
    <source>
        <strain evidence="3 4">R5913</strain>
    </source>
</reference>
<organism evidence="3 4">
    <name type="scientific">Hypericibacter terrae</name>
    <dbReference type="NCBI Taxonomy" id="2602015"/>
    <lineage>
        <taxon>Bacteria</taxon>
        <taxon>Pseudomonadati</taxon>
        <taxon>Pseudomonadota</taxon>
        <taxon>Alphaproteobacteria</taxon>
        <taxon>Rhodospirillales</taxon>
        <taxon>Dongiaceae</taxon>
        <taxon>Hypericibacter</taxon>
    </lineage>
</organism>